<evidence type="ECO:0000313" key="4">
    <source>
        <dbReference type="Proteomes" id="UP000295257"/>
    </source>
</evidence>
<organism evidence="3 4">
    <name type="scientific">Companilactobacillus farciminis</name>
    <dbReference type="NCBI Taxonomy" id="1612"/>
    <lineage>
        <taxon>Bacteria</taxon>
        <taxon>Bacillati</taxon>
        <taxon>Bacillota</taxon>
        <taxon>Bacilli</taxon>
        <taxon>Lactobacillales</taxon>
        <taxon>Lactobacillaceae</taxon>
        <taxon>Companilactobacillus</taxon>
    </lineage>
</organism>
<evidence type="ECO:0000259" key="2">
    <source>
        <dbReference type="Pfam" id="PF03217"/>
    </source>
</evidence>
<dbReference type="Pfam" id="PF03382">
    <property type="entry name" value="DUF285"/>
    <property type="match status" value="1"/>
</dbReference>
<dbReference type="Pfam" id="PF03217">
    <property type="entry name" value="SlpA"/>
    <property type="match status" value="2"/>
</dbReference>
<dbReference type="OrthoDB" id="2255372at2"/>
<feature type="domain" description="S-layer protein C-terminal" evidence="2">
    <location>
        <begin position="435"/>
        <end position="482"/>
    </location>
</feature>
<dbReference type="RefSeq" id="WP_056945182.1">
    <property type="nucleotide sequence ID" value="NZ_PUFN01000007.1"/>
</dbReference>
<dbReference type="InterPro" id="IPR024968">
    <property type="entry name" value="SlpA_C_lactobacillus"/>
</dbReference>
<reference evidence="3 4" key="1">
    <citation type="journal article" date="2019" name="Appl. Microbiol. Biotechnol.">
        <title>Uncovering carbohydrate metabolism through a genotype-phenotype association study of 56 lactic acid bacteria genomes.</title>
        <authorList>
            <person name="Buron-Moles G."/>
            <person name="Chailyan A."/>
            <person name="Dolejs I."/>
            <person name="Forster J."/>
            <person name="Miks M.H."/>
        </authorList>
    </citation>
    <scope>NUCLEOTIDE SEQUENCE [LARGE SCALE GENOMIC DNA]</scope>
    <source>
        <strain evidence="3 4">ATCC 29644</strain>
    </source>
</reference>
<dbReference type="InterPro" id="IPR005046">
    <property type="entry name" value="DUF285"/>
</dbReference>
<evidence type="ECO:0000313" key="3">
    <source>
        <dbReference type="EMBL" id="TDG73849.1"/>
    </source>
</evidence>
<gene>
    <name evidence="3" type="ORF">C5L30_001341</name>
</gene>
<comment type="caution">
    <text evidence="3">The sequence shown here is derived from an EMBL/GenBank/DDBJ whole genome shotgun (WGS) entry which is preliminary data.</text>
</comment>
<dbReference type="AlphaFoldDB" id="A0A4R5NH47"/>
<accession>A0A4R5NH47</accession>
<proteinExistence type="predicted"/>
<name>A0A4R5NH47_9LACO</name>
<dbReference type="Proteomes" id="UP000295257">
    <property type="component" value="Unassembled WGS sequence"/>
</dbReference>
<protein>
    <recommendedName>
        <fullName evidence="2">S-layer protein C-terminal domain-containing protein</fullName>
    </recommendedName>
</protein>
<feature type="region of interest" description="Disordered" evidence="1">
    <location>
        <begin position="394"/>
        <end position="413"/>
    </location>
</feature>
<feature type="domain" description="S-layer protein C-terminal" evidence="2">
    <location>
        <begin position="507"/>
        <end position="548"/>
    </location>
</feature>
<dbReference type="EMBL" id="PUFN01000007">
    <property type="protein sequence ID" value="TDG73849.1"/>
    <property type="molecule type" value="Genomic_DNA"/>
</dbReference>
<feature type="compositionally biased region" description="Low complexity" evidence="1">
    <location>
        <begin position="396"/>
        <end position="413"/>
    </location>
</feature>
<keyword evidence="4" id="KW-1185">Reference proteome</keyword>
<evidence type="ECO:0000256" key="1">
    <source>
        <dbReference type="SAM" id="MobiDB-lite"/>
    </source>
</evidence>
<sequence>MKKMVKVLIYSLAVFIGIFGMGQLNVLADDSTENVNDETDAQLAEPHKWGDNATWWIKDSVLYLDGTSLQPTYSAHNGVVARKIMDTPWNQDPDDYLKPTISSKITKVVINPDTKSNLVLPTDSSALFRSLSSVTEFVGLNKLDISNVTDFSYMFSDETSLRNLDLSSFKTSKKVNLTEMFMLGAKNIDLSGFTNPEDIVTNIFEKESSYPAYVEKIKLGGINLADSGTTGNWVRMDSDDKTPVNFDGAKIDSGTWRRLVSKDDKNSDMTILNVCSNKPLNFAEEGVTATLEENVNEEIKNIPTVSIDDTAYLYSVTVSKSANKAPEFYGDLVNIKAPVIKGYTSNSDSFKIIYDGEFSQINNIDKKVTLKNEETGQTESFSYTIYYTKDKPAVKPTTPSTHHTSTSTTTPTIPTVTSKYTHKLQVLTTYPDQDSANIYDEEGNLSKTVALSPDSNWQTDEYMTIKGEKYYRVATNEFVKASDIYLYTPKYSVVRTHDGADYILLDNSHGDTVTNRALAVKTDWKIDKVIKINNEDYYRVATNEFVKADNVDVIR</sequence>